<proteinExistence type="inferred from homology"/>
<feature type="transmembrane region" description="Helical" evidence="7">
    <location>
        <begin position="335"/>
        <end position="356"/>
    </location>
</feature>
<evidence type="ECO:0000256" key="7">
    <source>
        <dbReference type="SAM" id="Phobius"/>
    </source>
</evidence>
<evidence type="ECO:0000313" key="9">
    <source>
        <dbReference type="Proteomes" id="UP000546031"/>
    </source>
</evidence>
<feature type="transmembrane region" description="Helical" evidence="7">
    <location>
        <begin position="79"/>
        <end position="99"/>
    </location>
</feature>
<reference evidence="8 9" key="1">
    <citation type="submission" date="2020-06" db="EMBL/GenBank/DDBJ databases">
        <title>Altererythrobacter lutimaris sp. nov., a marine bacterium isolated from a tidal flat.</title>
        <authorList>
            <person name="Kim D."/>
            <person name="Yoo Y."/>
            <person name="Kim J.-J."/>
        </authorList>
    </citation>
    <scope>NUCLEOTIDE SEQUENCE [LARGE SCALE GENOMIC DNA]</scope>
    <source>
        <strain evidence="8 9">JGD-16</strain>
    </source>
</reference>
<evidence type="ECO:0000256" key="1">
    <source>
        <dbReference type="ARBA" id="ARBA00004141"/>
    </source>
</evidence>
<dbReference type="GO" id="GO:0016020">
    <property type="term" value="C:membrane"/>
    <property type="evidence" value="ECO:0007669"/>
    <property type="project" value="UniProtKB-SubCell"/>
</dbReference>
<dbReference type="AlphaFoldDB" id="A0A850HAG1"/>
<evidence type="ECO:0000256" key="2">
    <source>
        <dbReference type="ARBA" id="ARBA00008412"/>
    </source>
</evidence>
<dbReference type="SUPFAM" id="SSF103473">
    <property type="entry name" value="MFS general substrate transporter"/>
    <property type="match status" value="1"/>
</dbReference>
<comment type="similarity">
    <text evidence="2">Belongs to the PucC family.</text>
</comment>
<dbReference type="Pfam" id="PF03209">
    <property type="entry name" value="PUCC"/>
    <property type="match status" value="1"/>
</dbReference>
<dbReference type="Proteomes" id="UP000546031">
    <property type="component" value="Unassembled WGS sequence"/>
</dbReference>
<keyword evidence="5 7" id="KW-0472">Membrane</keyword>
<feature type="region of interest" description="Disordered" evidence="6">
    <location>
        <begin position="432"/>
        <end position="454"/>
    </location>
</feature>
<dbReference type="InterPro" id="IPR026036">
    <property type="entry name" value="PucC"/>
</dbReference>
<feature type="transmembrane region" description="Helical" evidence="7">
    <location>
        <begin position="39"/>
        <end position="58"/>
    </location>
</feature>
<feature type="transmembrane region" description="Helical" evidence="7">
    <location>
        <begin position="105"/>
        <end position="134"/>
    </location>
</feature>
<dbReference type="InterPro" id="IPR036259">
    <property type="entry name" value="MFS_trans_sf"/>
</dbReference>
<protein>
    <submittedName>
        <fullName evidence="8">BCD family MFS transporter</fullName>
    </submittedName>
</protein>
<evidence type="ECO:0000256" key="4">
    <source>
        <dbReference type="ARBA" id="ARBA00022989"/>
    </source>
</evidence>
<feature type="transmembrane region" description="Helical" evidence="7">
    <location>
        <begin position="234"/>
        <end position="252"/>
    </location>
</feature>
<feature type="transmembrane region" description="Helical" evidence="7">
    <location>
        <begin position="146"/>
        <end position="165"/>
    </location>
</feature>
<dbReference type="PIRSF" id="PIRSF016565">
    <property type="entry name" value="PucC"/>
    <property type="match status" value="1"/>
</dbReference>
<evidence type="ECO:0000256" key="5">
    <source>
        <dbReference type="ARBA" id="ARBA00023136"/>
    </source>
</evidence>
<evidence type="ECO:0000313" key="8">
    <source>
        <dbReference type="EMBL" id="NVE94973.1"/>
    </source>
</evidence>
<accession>A0A850HAG1</accession>
<dbReference type="Gene3D" id="1.20.1250.20">
    <property type="entry name" value="MFS general substrate transporter like domains"/>
    <property type="match status" value="2"/>
</dbReference>
<organism evidence="8 9">
    <name type="scientific">Altererythrobacter lutimaris</name>
    <dbReference type="NCBI Taxonomy" id="2743979"/>
    <lineage>
        <taxon>Bacteria</taxon>
        <taxon>Pseudomonadati</taxon>
        <taxon>Pseudomonadota</taxon>
        <taxon>Alphaproteobacteria</taxon>
        <taxon>Sphingomonadales</taxon>
        <taxon>Erythrobacteraceae</taxon>
        <taxon>Altererythrobacter</taxon>
    </lineage>
</organism>
<dbReference type="PANTHER" id="PTHR23538">
    <property type="entry name" value="44.5 KD BACTERIOCHLOROPHYLL SYNTHASE SUBUNIT"/>
    <property type="match status" value="1"/>
</dbReference>
<comment type="subcellular location">
    <subcellularLocation>
        <location evidence="1">Membrane</location>
        <topology evidence="1">Multi-pass membrane protein</topology>
    </subcellularLocation>
</comment>
<feature type="transmembrane region" description="Helical" evidence="7">
    <location>
        <begin position="402"/>
        <end position="423"/>
    </location>
</feature>
<dbReference type="InterPro" id="IPR004896">
    <property type="entry name" value="PucC-rel"/>
</dbReference>
<sequence>MTREPLGFGWFGIIRIGAVQASIGAIVMLTTSLLNRVMVVEYGLVAAIPAGLVAWHYAVQLSRPIWGHGSDKGRARTPWVIGGISVLVLGALMAVNATIMMDHYFTGGLILAIVAFTFIGIGVGAGGTTVLALLASGVRKERRAAAAATTWIMMVSGIVVSAGITSQVLDPFSEQRLALVASGVAGCAFLLAILAMWGLEKQSLPVGYQRESEPAPDFREALKEIWEEKAARRFTAFIFVSMLAYSMQDLILEPFAGLVFGMTPGESTGLAGIQHGGVLLGMIVTGIGGSAFGGRLPSELRYWIVAGCLGSGLALVGLVMAAANGPGWPLKANVFALGFCNGAFAVAAIGAMMGLAGSGKRTREGVRMGVWGAAQAIAFGLGGLLGALGVDIARQAQSQDAAAFQTIFAAEAVAFVLAAILAVRATSKALTTDSADPHQTQEPPIEPQTEVAKA</sequence>
<feature type="transmembrane region" description="Helical" evidence="7">
    <location>
        <begin position="272"/>
        <end position="293"/>
    </location>
</feature>
<keyword evidence="3 7" id="KW-0812">Transmembrane</keyword>
<feature type="compositionally biased region" description="Polar residues" evidence="6">
    <location>
        <begin position="432"/>
        <end position="442"/>
    </location>
</feature>
<evidence type="ECO:0000256" key="3">
    <source>
        <dbReference type="ARBA" id="ARBA00022692"/>
    </source>
</evidence>
<feature type="transmembrane region" description="Helical" evidence="7">
    <location>
        <begin position="368"/>
        <end position="390"/>
    </location>
</feature>
<keyword evidence="4 7" id="KW-1133">Transmembrane helix</keyword>
<dbReference type="PANTHER" id="PTHR23538:SF1">
    <property type="entry name" value="44.5 KD BACTERIOCHLOROPHYLL SYNTHASE SUBUNIT"/>
    <property type="match status" value="1"/>
</dbReference>
<dbReference type="EMBL" id="JABWTA010000001">
    <property type="protein sequence ID" value="NVE94973.1"/>
    <property type="molecule type" value="Genomic_DNA"/>
</dbReference>
<evidence type="ECO:0000256" key="6">
    <source>
        <dbReference type="SAM" id="MobiDB-lite"/>
    </source>
</evidence>
<feature type="transmembrane region" description="Helical" evidence="7">
    <location>
        <begin position="12"/>
        <end position="33"/>
    </location>
</feature>
<keyword evidence="9" id="KW-1185">Reference proteome</keyword>
<comment type="caution">
    <text evidence="8">The sequence shown here is derived from an EMBL/GenBank/DDBJ whole genome shotgun (WGS) entry which is preliminary data.</text>
</comment>
<name>A0A850HAG1_9SPHN</name>
<gene>
    <name evidence="8" type="ORF">HUO12_08700</name>
</gene>
<feature type="transmembrane region" description="Helical" evidence="7">
    <location>
        <begin position="177"/>
        <end position="199"/>
    </location>
</feature>
<feature type="transmembrane region" description="Helical" evidence="7">
    <location>
        <begin position="300"/>
        <end position="323"/>
    </location>
</feature>
<dbReference type="CDD" id="cd06176">
    <property type="entry name" value="MFS_BCD_PucC-like"/>
    <property type="match status" value="1"/>
</dbReference>